<evidence type="ECO:0000313" key="1">
    <source>
        <dbReference type="EMBL" id="CAD9007772.1"/>
    </source>
</evidence>
<dbReference type="AlphaFoldDB" id="A0A7S1IC88"/>
<dbReference type="EMBL" id="HBGA01051261">
    <property type="protein sequence ID" value="CAD9007772.1"/>
    <property type="molecule type" value="Transcribed_RNA"/>
</dbReference>
<dbReference type="SUPFAM" id="SSF117281">
    <property type="entry name" value="Kelch motif"/>
    <property type="match status" value="1"/>
</dbReference>
<dbReference type="Pfam" id="PF01344">
    <property type="entry name" value="Kelch_1"/>
    <property type="match status" value="1"/>
</dbReference>
<proteinExistence type="predicted"/>
<organism evidence="1">
    <name type="scientific">Eutreptiella gymnastica</name>
    <dbReference type="NCBI Taxonomy" id="73025"/>
    <lineage>
        <taxon>Eukaryota</taxon>
        <taxon>Discoba</taxon>
        <taxon>Euglenozoa</taxon>
        <taxon>Euglenida</taxon>
        <taxon>Spirocuta</taxon>
        <taxon>Euglenophyceae</taxon>
        <taxon>Eutreptiales</taxon>
        <taxon>Eutreptiaceae</taxon>
        <taxon>Eutreptiella</taxon>
    </lineage>
</organism>
<dbReference type="InterPro" id="IPR052392">
    <property type="entry name" value="Kelch-BTB_domain-containing"/>
</dbReference>
<gene>
    <name evidence="1" type="ORF">EGYM00392_LOCUS18865</name>
</gene>
<reference evidence="1" key="1">
    <citation type="submission" date="2021-01" db="EMBL/GenBank/DDBJ databases">
        <authorList>
            <person name="Corre E."/>
            <person name="Pelletier E."/>
            <person name="Niang G."/>
            <person name="Scheremetjew M."/>
            <person name="Finn R."/>
            <person name="Kale V."/>
            <person name="Holt S."/>
            <person name="Cochrane G."/>
            <person name="Meng A."/>
            <person name="Brown T."/>
            <person name="Cohen L."/>
        </authorList>
    </citation>
    <scope>NUCLEOTIDE SEQUENCE</scope>
    <source>
        <strain evidence="1">NIES-381</strain>
    </source>
</reference>
<dbReference type="InterPro" id="IPR015915">
    <property type="entry name" value="Kelch-typ_b-propeller"/>
</dbReference>
<protein>
    <submittedName>
        <fullName evidence="1">Uncharacterized protein</fullName>
    </submittedName>
</protein>
<name>A0A7S1IC88_9EUGL</name>
<dbReference type="PANTHER" id="PTHR46375">
    <property type="entry name" value="KELCH REPEAT AND BTB DOMAIN-CONTAINING PROTEIN 13-RELATED"/>
    <property type="match status" value="1"/>
</dbReference>
<sequence length="107" mass="11571">MLVIGGCSMVSDSDEGQVSGVLGYNPGDRSWKELPRLLKARSGPDFTVAVVAGDVLAIGGFRDTDGMTEEIYWVTSVERYNRHSRCWEAIASLDRSLSCSAATVVQV</sequence>
<accession>A0A7S1IC88</accession>
<dbReference type="PANTHER" id="PTHR46375:SF3">
    <property type="entry name" value="KELCH REPEAT AND BTB DOMAIN-CONTAINING PROTEIN 13"/>
    <property type="match status" value="1"/>
</dbReference>
<dbReference type="Gene3D" id="2.120.10.80">
    <property type="entry name" value="Kelch-type beta propeller"/>
    <property type="match status" value="1"/>
</dbReference>
<dbReference type="InterPro" id="IPR006652">
    <property type="entry name" value="Kelch_1"/>
</dbReference>